<feature type="compositionally biased region" description="Low complexity" evidence="10">
    <location>
        <begin position="1645"/>
        <end position="1693"/>
    </location>
</feature>
<organism evidence="13 14">
    <name type="scientific">Toxoplasma gondii RUB</name>
    <dbReference type="NCBI Taxonomy" id="935652"/>
    <lineage>
        <taxon>Eukaryota</taxon>
        <taxon>Sar</taxon>
        <taxon>Alveolata</taxon>
        <taxon>Apicomplexa</taxon>
        <taxon>Conoidasida</taxon>
        <taxon>Coccidia</taxon>
        <taxon>Eucoccidiorida</taxon>
        <taxon>Eimeriorina</taxon>
        <taxon>Sarcocystidae</taxon>
        <taxon>Toxoplasma</taxon>
    </lineage>
</organism>
<comment type="caution">
    <text evidence="13">The sequence shown here is derived from an EMBL/GenBank/DDBJ whole genome shotgun (WGS) entry which is preliminary data.</text>
</comment>
<evidence type="ECO:0000256" key="10">
    <source>
        <dbReference type="SAM" id="MobiDB-lite"/>
    </source>
</evidence>
<dbReference type="EC" id="6.1.1.9" evidence="2"/>
<dbReference type="GO" id="GO:0004832">
    <property type="term" value="F:valine-tRNA ligase activity"/>
    <property type="evidence" value="ECO:0007669"/>
    <property type="project" value="UniProtKB-EC"/>
</dbReference>
<feature type="compositionally biased region" description="Basic and acidic residues" evidence="10">
    <location>
        <begin position="2019"/>
        <end position="2038"/>
    </location>
</feature>
<name>A0A086LP35_TOXGO</name>
<keyword evidence="6" id="KW-0648">Protein biosynthesis</keyword>
<evidence type="ECO:0000256" key="9">
    <source>
        <dbReference type="ARBA" id="ARBA00047552"/>
    </source>
</evidence>
<sequence length="2571" mass="282040">MTLCRRFSWSILYVFLTAHFFLFVPSAFLAEGVRKPSCWSRQASPGGYLSLAAIDGAGDFAFSRARFASTRSETRRKPRWKLANKTNPYDTARHKWHTWTSPSGAYAESGSGVSRLAEGCAGSASLCSFVLCEENIEKSAQERDGLSCESLKSSKERQKVSRYWQQPRAQGPKCRPPGNRTRGNICHGWVARIRGEAGLDYSLCFNSILPTSSFLFLPAPVFSKTTGHHQRQPQASRTVRVNSVQPIVTEEGKACDSSLLPVQSKNCDKRASSLTQVSLGSTASWTIPSTDTAGAFPPSRIPVVAYQTCLEKRIARGKYPLNGVRREICRPATLLRSSSPCARDRPEQQKWKERSATGLPRAFPHHIWERCLYTWWEATLGVFDADKAAASVLADRTVPSRPLLAGRRDDKANAPLSARRENASVWTSAKLEDPGKCTLPPTANRVDHCDCEMLRRRHPGDWNASVDSETPRGPLPSGSDLKDAERSRGREQMRQSAEERSVSSRREADEPSGCSGVWTSQQSGNDGDGEPPTRFRLLMPPPNLTGPLHLGHAASLALQELLVRYKRMLLLPGGSREAGDILDRANACGGEAEEAQDRGENSDNREQEARSVTEATEKRQAGNLETDESKFPSPHKTQIGTCFEQTKAEPFRPAGPGSKDCDGERGKQIENDADLGGKNRRCRTGNGLLTACRTEWIPGTDHAGLAMTWLLRRHEVRMRERRKQSKDELGRADGEGKQHESALLSRWVSICRYVIERQQRRLGCSCDWSRRVYTLDGPYCDLVTRAFVQLFRQKYIRKGTYLTLWDCGAQTALADFEVFFPSLDDLRQAEKNVLEGMQARGSTVSREQTPHAVLNEDGVRGVEAKERRLEAAPGATDSCRDISGGLREARLVDTPGRETQEETGDQAKPDGEGRRFYFLSCRILPVSSKNRSSSSPQETVVEFASSKGQAQEALPENTERGRNEDDGDGRREQDAQDGETARSDIRVAICLEDPRQLTQIAAICVKPQTFRRICSPSEESSASQVSATSFHSSTFPLACFSSWEVELPGVKRSVPLLVHDGEHLHPLACAAGTRLRQLRGLHSSSPSAASRSSRSSAVSPNRPGNRVDSECRLSSSEGPARALDSLEQEPRAAARAELLQAAKGPGTGSKGTPRDSEREAALQTDFVGLAVFSETETCTPSLPLSRGPKGTQSQVSPVGVSGEDAEDPLGAPAPESPAFSTARASSSAPRQPTGVSAQERKSLWEAIAREGSSLGVWEEHTGANEGAAANNSAALHGQWPRWISTRTGAEVQLRLSSQWLLDLPALAREAQKVTKKPQRTFSLQGISGREHSREAGIATTETIRGGQAASPSQRRPSTFASGRTFPPVFEQETPDSCDSPWKNDSPESSDRGAGDAFKGSQFRASEASLEKACWPGCFPGERGNRPTGRTNEEEERVAKEREGENSAGLQLLPRRFERQWNRMARGDGDLRPWCLSRQLTWGVPLPVWRVRFSGRARQKEGEKGDEEDACEWDEVAASEEEMWISVEANLTSRLQDFGFDRPKERATAILRRARMQGTWEAEKERNVRDGNSQNEVRRETERLSEPELQLTVTKSRDVLDTWFSSALWPLACSQVAEEDPRRETKNAHTDAGPSSSPCFLPPASSPTSLPASSSSSSSSPSSSPSSSSSSSPSSSSSSSPSSSSSSSSSLSSSGISPCWRLPQTELVTGEDILFFWVVRQFVLCAALTQQAPFSRVTLHGLLVDREGKKLSKTKGNVERGYLDRLIDEAGADALRWTFLSGMSPGASVAFDEGALASSRRFLHKLWHAGRFIERFASQFPPPAPSLRAEREETTDTSEKEREENEFESSSPTSMKNNGEEFPCPQGVSRKSVLKRRCEVETDRLSGGASASGDEYRRNELSPLVARYYWSRSLQVAKEVTELLKKMEAGAAAHALQNFFWCDAAAWLLPAAAAVRAEAASAGLSGTGKEGETEHRKGEDAAGRRPREGERAEAGSREDGDGEEKENEEGENEEGEWEEETKGEGAEENEEGKKGDKQEAVVGGAEEVGASGHSTRRKSFFLEGRRTHWTELERKCRPAAEDQLGLWSDLLLSVFDVTLRLLHPFVPFITEALFQSVIVPFRLPNDDRTSNASASSSSASSSSSTPSFPSASFASFPDAFASSSRALMASRWPLHASETPDLDTEALRLFPVLQGAVRRLRRALKEAPAILPKTRRQEGGTETERFGAKAEAREKGGNEAGPGVVESDRRMQAAADTACGDEEIDEAEREGKGEGTRGTEGYLGRDSEAGQRTGRRGHAATARVPAGAPAKGDEGEEERRKDEVEEEEGRAGAADRKATPTDKSMHVEIRVKNGTLFTLLKRERFFVATWAGLDPVALSVVYEPRSSGSCATSRRRSEELAETGRSEKNTETTEELEKSDEADELEASVREMEIVISHASPSASDSHLSSPASETLRGESGASRDVDPRKVQAGAKVEKVRGREEKDGVPSDEFPDADARQEAQQGGEGDMAGSRSAAHHGGKRQRLRRQIEELEARLAVPEFSVRAPREVQRKLLARLERTRHELAEIEKR</sequence>
<feature type="region of interest" description="Disordered" evidence="10">
    <location>
        <begin position="1822"/>
        <end position="1865"/>
    </location>
</feature>
<feature type="compositionally biased region" description="Basic and acidic residues" evidence="10">
    <location>
        <begin position="2310"/>
        <end position="2345"/>
    </location>
</feature>
<dbReference type="Pfam" id="PF00133">
    <property type="entry name" value="tRNA-synt_1"/>
    <property type="match status" value="4"/>
</dbReference>
<feature type="region of interest" description="Disordered" evidence="10">
    <location>
        <begin position="1178"/>
        <end position="1239"/>
    </location>
</feature>
<feature type="domain" description="Aminoacyl-tRNA synthetase class Ia" evidence="11">
    <location>
        <begin position="693"/>
        <end position="1312"/>
    </location>
</feature>
<feature type="region of interest" description="Disordered" evidence="10">
    <location>
        <begin position="1080"/>
        <end position="1129"/>
    </location>
</feature>
<feature type="compositionally biased region" description="Polar residues" evidence="10">
    <location>
        <begin position="1349"/>
        <end position="1361"/>
    </location>
</feature>
<feature type="compositionally biased region" description="Basic and acidic residues" evidence="10">
    <location>
        <begin position="1827"/>
        <end position="1842"/>
    </location>
</feature>
<dbReference type="GO" id="GO:0005524">
    <property type="term" value="F:ATP binding"/>
    <property type="evidence" value="ECO:0007669"/>
    <property type="project" value="UniProtKB-KW"/>
</dbReference>
<dbReference type="SUPFAM" id="SSF47323">
    <property type="entry name" value="Anticodon-binding domain of a subclass of class I aminoacyl-tRNA synthetases"/>
    <property type="match status" value="1"/>
</dbReference>
<proteinExistence type="inferred from homology"/>
<evidence type="ECO:0000256" key="2">
    <source>
        <dbReference type="ARBA" id="ARBA00013169"/>
    </source>
</evidence>
<feature type="compositionally biased region" description="Polar residues" evidence="10">
    <location>
        <begin position="1218"/>
        <end position="1236"/>
    </location>
</feature>
<feature type="domain" description="Methionyl/Valyl/Leucyl/Isoleucyl-tRNA synthetase anticodon-binding" evidence="12">
    <location>
        <begin position="2087"/>
        <end position="2201"/>
    </location>
</feature>
<feature type="region of interest" description="Disordered" evidence="10">
    <location>
        <begin position="1139"/>
        <end position="1158"/>
    </location>
</feature>
<feature type="compositionally biased region" description="Basic and acidic residues" evidence="10">
    <location>
        <begin position="957"/>
        <end position="980"/>
    </location>
</feature>
<feature type="compositionally biased region" description="Basic and acidic residues" evidence="10">
    <location>
        <begin position="2461"/>
        <end position="2488"/>
    </location>
</feature>
<feature type="region of interest" description="Disordered" evidence="10">
    <location>
        <begin position="868"/>
        <end position="912"/>
    </location>
</feature>
<evidence type="ECO:0000256" key="3">
    <source>
        <dbReference type="ARBA" id="ARBA00022598"/>
    </source>
</evidence>
<dbReference type="GO" id="GO:0006438">
    <property type="term" value="P:valyl-tRNA aminoacylation"/>
    <property type="evidence" value="ECO:0007669"/>
    <property type="project" value="InterPro"/>
</dbReference>
<feature type="compositionally biased region" description="Acidic residues" evidence="10">
    <location>
        <begin position="2411"/>
        <end position="2425"/>
    </location>
</feature>
<evidence type="ECO:0000256" key="4">
    <source>
        <dbReference type="ARBA" id="ARBA00022741"/>
    </source>
</evidence>
<dbReference type="InterPro" id="IPR009080">
    <property type="entry name" value="tRNAsynth_Ia_anticodon-bd"/>
</dbReference>
<feature type="compositionally biased region" description="Basic and acidic residues" evidence="10">
    <location>
        <begin position="1384"/>
        <end position="1393"/>
    </location>
</feature>
<feature type="domain" description="Aminoacyl-tRNA synthetase class Ia" evidence="11">
    <location>
        <begin position="1701"/>
        <end position="1781"/>
    </location>
</feature>
<feature type="compositionally biased region" description="Basic and acidic residues" evidence="10">
    <location>
        <begin position="1968"/>
        <end position="1998"/>
    </location>
</feature>
<feature type="region of interest" description="Disordered" evidence="10">
    <location>
        <begin position="1618"/>
        <end position="1695"/>
    </location>
</feature>
<keyword evidence="5" id="KW-0067">ATP-binding</keyword>
<dbReference type="Gene3D" id="3.40.50.620">
    <property type="entry name" value="HUPs"/>
    <property type="match status" value="4"/>
</dbReference>
<feature type="compositionally biased region" description="Basic and acidic residues" evidence="10">
    <location>
        <begin position="406"/>
        <end position="422"/>
    </location>
</feature>
<feature type="compositionally biased region" description="Basic and acidic residues" evidence="10">
    <location>
        <begin position="1575"/>
        <end position="1585"/>
    </location>
</feature>
<dbReference type="Pfam" id="PF08264">
    <property type="entry name" value="Anticodon_1"/>
    <property type="match status" value="1"/>
</dbReference>
<feature type="compositionally biased region" description="Low complexity" evidence="10">
    <location>
        <begin position="2298"/>
        <end position="2309"/>
    </location>
</feature>
<comment type="catalytic activity">
    <reaction evidence="9">
        <text>tRNA(Val) + L-valine + ATP = L-valyl-tRNA(Val) + AMP + diphosphate</text>
        <dbReference type="Rhea" id="RHEA:10704"/>
        <dbReference type="Rhea" id="RHEA-COMP:9672"/>
        <dbReference type="Rhea" id="RHEA-COMP:9708"/>
        <dbReference type="ChEBI" id="CHEBI:30616"/>
        <dbReference type="ChEBI" id="CHEBI:33019"/>
        <dbReference type="ChEBI" id="CHEBI:57762"/>
        <dbReference type="ChEBI" id="CHEBI:78442"/>
        <dbReference type="ChEBI" id="CHEBI:78537"/>
        <dbReference type="ChEBI" id="CHEBI:456215"/>
        <dbReference type="EC" id="6.1.1.9"/>
    </reaction>
</comment>
<feature type="region of interest" description="Disordered" evidence="10">
    <location>
        <begin position="2381"/>
        <end position="2527"/>
    </location>
</feature>
<feature type="compositionally biased region" description="Basic and acidic residues" evidence="10">
    <location>
        <begin position="480"/>
        <end position="509"/>
    </location>
</feature>
<keyword evidence="3 13" id="KW-0436">Ligase</keyword>
<feature type="compositionally biased region" description="Low complexity" evidence="10">
    <location>
        <begin position="1083"/>
        <end position="1103"/>
    </location>
</feature>
<dbReference type="Proteomes" id="UP000028834">
    <property type="component" value="Unassembled WGS sequence"/>
</dbReference>
<feature type="region of interest" description="Disordered" evidence="10">
    <location>
        <begin position="159"/>
        <end position="178"/>
    </location>
</feature>
<feature type="compositionally biased region" description="Basic and acidic residues" evidence="10">
    <location>
        <begin position="1618"/>
        <end position="1628"/>
    </location>
</feature>
<dbReference type="PANTHER" id="PTHR11946:SF93">
    <property type="entry name" value="VALINE--TRNA LIGASE, CHLOROPLASTIC_MITOCHONDRIAL 2"/>
    <property type="match status" value="1"/>
</dbReference>
<feature type="compositionally biased region" description="Basic and acidic residues" evidence="10">
    <location>
        <begin position="595"/>
        <end position="620"/>
    </location>
</feature>
<evidence type="ECO:0000259" key="11">
    <source>
        <dbReference type="Pfam" id="PF00133"/>
    </source>
</evidence>
<dbReference type="InterPro" id="IPR001412">
    <property type="entry name" value="aa-tRNA-synth_I_CS"/>
</dbReference>
<feature type="region of interest" description="Disordered" evidence="10">
    <location>
        <begin position="1340"/>
        <end position="1397"/>
    </location>
</feature>
<dbReference type="VEuPathDB" id="ToxoDB:TGRUB_216500"/>
<feature type="region of interest" description="Disordered" evidence="10">
    <location>
        <begin position="1415"/>
        <end position="1446"/>
    </location>
</feature>
<dbReference type="InterPro" id="IPR013155">
    <property type="entry name" value="M/V/L/I-tRNA-synth_anticd-bd"/>
</dbReference>
<feature type="compositionally biased region" description="Acidic residues" evidence="10">
    <location>
        <begin position="2258"/>
        <end position="2267"/>
    </location>
</feature>
<keyword evidence="7 13" id="KW-0030">Aminoacyl-tRNA synthetase</keyword>
<feature type="domain" description="Aminoacyl-tRNA synthetase class Ia" evidence="11">
    <location>
        <begin position="532"/>
        <end position="568"/>
    </location>
</feature>
<feature type="region of interest" description="Disordered" evidence="10">
    <location>
        <begin position="2212"/>
        <end position="2345"/>
    </location>
</feature>
<evidence type="ECO:0000259" key="12">
    <source>
        <dbReference type="Pfam" id="PF08264"/>
    </source>
</evidence>
<keyword evidence="4" id="KW-0547">Nucleotide-binding</keyword>
<comment type="similarity">
    <text evidence="1">Belongs to the class-I aminoacyl-tRNA synthetase family.</text>
</comment>
<dbReference type="SUPFAM" id="SSF52374">
    <property type="entry name" value="Nucleotidylyl transferase"/>
    <property type="match status" value="2"/>
</dbReference>
<evidence type="ECO:0000256" key="8">
    <source>
        <dbReference type="ARBA" id="ARBA00029936"/>
    </source>
</evidence>
<evidence type="ECO:0000313" key="14">
    <source>
        <dbReference type="Proteomes" id="UP000028834"/>
    </source>
</evidence>
<dbReference type="InterPro" id="IPR002303">
    <property type="entry name" value="Valyl-tRNA_ligase"/>
</dbReference>
<dbReference type="InterPro" id="IPR014729">
    <property type="entry name" value="Rossmann-like_a/b/a_fold"/>
</dbReference>
<feature type="region of interest" description="Disordered" evidence="10">
    <location>
        <begin position="1561"/>
        <end position="1586"/>
    </location>
</feature>
<feature type="compositionally biased region" description="Basic and acidic residues" evidence="10">
    <location>
        <begin position="2268"/>
        <end position="2288"/>
    </location>
</feature>
<accession>A0A086LP35</accession>
<feature type="domain" description="Aminoacyl-tRNA synthetase class Ia" evidence="11">
    <location>
        <begin position="1447"/>
        <end position="1511"/>
    </location>
</feature>
<feature type="compositionally biased region" description="Basic and acidic residues" evidence="10">
    <location>
        <begin position="887"/>
        <end position="912"/>
    </location>
</feature>
<reference evidence="13 14" key="1">
    <citation type="submission" date="2014-05" db="EMBL/GenBank/DDBJ databases">
        <authorList>
            <person name="Sibley D."/>
            <person name="Venepally P."/>
            <person name="Karamycheva S."/>
            <person name="Hadjithomas M."/>
            <person name="Khan A."/>
            <person name="Brunk B."/>
            <person name="Roos D."/>
            <person name="Caler E."/>
            <person name="Lorenzi H."/>
        </authorList>
    </citation>
    <scope>NUCLEOTIDE SEQUENCE [LARGE SCALE GENOMIC DNA]</scope>
    <source>
        <strain evidence="13 14">RUB</strain>
    </source>
</reference>
<feature type="region of interest" description="Disordered" evidence="10">
    <location>
        <begin position="459"/>
        <end position="540"/>
    </location>
</feature>
<evidence type="ECO:0000313" key="13">
    <source>
        <dbReference type="EMBL" id="KFG58403.1"/>
    </source>
</evidence>
<feature type="compositionally biased region" description="Basic and acidic residues" evidence="10">
    <location>
        <begin position="2214"/>
        <end position="2236"/>
    </location>
</feature>
<feature type="region of interest" description="Disordered" evidence="10">
    <location>
        <begin position="1962"/>
        <end position="2055"/>
    </location>
</feature>
<dbReference type="GO" id="GO:0005829">
    <property type="term" value="C:cytosol"/>
    <property type="evidence" value="ECO:0007669"/>
    <property type="project" value="TreeGrafter"/>
</dbReference>
<evidence type="ECO:0000256" key="7">
    <source>
        <dbReference type="ARBA" id="ARBA00023146"/>
    </source>
</evidence>
<feature type="compositionally biased region" description="Basic residues" evidence="10">
    <location>
        <begin position="2516"/>
        <end position="2527"/>
    </location>
</feature>
<feature type="compositionally biased region" description="Low complexity" evidence="10">
    <location>
        <begin position="2436"/>
        <end position="2452"/>
    </location>
</feature>
<evidence type="ECO:0000256" key="1">
    <source>
        <dbReference type="ARBA" id="ARBA00005594"/>
    </source>
</evidence>
<dbReference type="PROSITE" id="PS00178">
    <property type="entry name" value="AA_TRNA_LIGASE_I"/>
    <property type="match status" value="1"/>
</dbReference>
<evidence type="ECO:0000256" key="6">
    <source>
        <dbReference type="ARBA" id="ARBA00022917"/>
    </source>
</evidence>
<dbReference type="InterPro" id="IPR002300">
    <property type="entry name" value="aa-tRNA-synth_Ia"/>
</dbReference>
<feature type="region of interest" description="Disordered" evidence="10">
    <location>
        <begin position="403"/>
        <end position="423"/>
    </location>
</feature>
<dbReference type="Gene3D" id="1.10.730.10">
    <property type="entry name" value="Isoleucyl-tRNA Synthetase, Domain 1"/>
    <property type="match status" value="2"/>
</dbReference>
<dbReference type="OrthoDB" id="333856at2759"/>
<gene>
    <name evidence="13" type="ORF">TGRUB_216500</name>
</gene>
<feature type="compositionally biased region" description="Acidic residues" evidence="10">
    <location>
        <begin position="1999"/>
        <end position="2018"/>
    </location>
</feature>
<evidence type="ECO:0000256" key="5">
    <source>
        <dbReference type="ARBA" id="ARBA00022840"/>
    </source>
</evidence>
<dbReference type="PANTHER" id="PTHR11946">
    <property type="entry name" value="VALYL-TRNA SYNTHETASES"/>
    <property type="match status" value="1"/>
</dbReference>
<feature type="compositionally biased region" description="Low complexity" evidence="10">
    <location>
        <begin position="2039"/>
        <end position="2049"/>
    </location>
</feature>
<protein>
    <recommendedName>
        <fullName evidence="2">valine--tRNA ligase</fullName>
        <ecNumber evidence="2">6.1.1.9</ecNumber>
    </recommendedName>
    <alternativeName>
        <fullName evidence="8">Valyl-tRNA synthetase</fullName>
    </alternativeName>
</protein>
<dbReference type="EMBL" id="AFYV02002535">
    <property type="protein sequence ID" value="KFG58403.1"/>
    <property type="molecule type" value="Genomic_DNA"/>
</dbReference>
<feature type="region of interest" description="Disordered" evidence="10">
    <location>
        <begin position="928"/>
        <end position="980"/>
    </location>
</feature>
<feature type="region of interest" description="Disordered" evidence="10">
    <location>
        <begin position="589"/>
        <end position="635"/>
    </location>
</feature>
<feature type="compositionally biased region" description="Basic and acidic residues" evidence="10">
    <location>
        <begin position="2394"/>
        <end position="2410"/>
    </location>
</feature>